<feature type="domain" description="RanBP2-type" evidence="6">
    <location>
        <begin position="20"/>
        <end position="53"/>
    </location>
</feature>
<dbReference type="GO" id="GO:0003712">
    <property type="term" value="F:transcription coregulator activity"/>
    <property type="evidence" value="ECO:0007669"/>
    <property type="project" value="TreeGrafter"/>
</dbReference>
<reference evidence="7" key="1">
    <citation type="submission" date="2020-10" db="EMBL/GenBank/DDBJ databases">
        <authorList>
            <person name="Kikuchi T."/>
        </authorList>
    </citation>
    <scope>NUCLEOTIDE SEQUENCE</scope>
    <source>
        <strain evidence="7">NKZ352</strain>
    </source>
</reference>
<comment type="caution">
    <text evidence="7">The sequence shown here is derived from an EMBL/GenBank/DDBJ whole genome shotgun (WGS) entry which is preliminary data.</text>
</comment>
<dbReference type="PROSITE" id="PS50199">
    <property type="entry name" value="ZF_RANBP2_2"/>
    <property type="match status" value="1"/>
</dbReference>
<dbReference type="GO" id="GO:0005634">
    <property type="term" value="C:nucleus"/>
    <property type="evidence" value="ECO:0007669"/>
    <property type="project" value="TreeGrafter"/>
</dbReference>
<dbReference type="GO" id="GO:0003677">
    <property type="term" value="F:DNA binding"/>
    <property type="evidence" value="ECO:0007669"/>
    <property type="project" value="TreeGrafter"/>
</dbReference>
<dbReference type="Proteomes" id="UP000835052">
    <property type="component" value="Unassembled WGS sequence"/>
</dbReference>
<evidence type="ECO:0000256" key="2">
    <source>
        <dbReference type="ARBA" id="ARBA00022771"/>
    </source>
</evidence>
<evidence type="ECO:0000259" key="6">
    <source>
        <dbReference type="PROSITE" id="PS50199"/>
    </source>
</evidence>
<evidence type="ECO:0000256" key="5">
    <source>
        <dbReference type="SAM" id="MobiDB-lite"/>
    </source>
</evidence>
<accession>A0A8S1GW50</accession>
<evidence type="ECO:0000313" key="7">
    <source>
        <dbReference type="EMBL" id="CAD6187535.1"/>
    </source>
</evidence>
<protein>
    <recommendedName>
        <fullName evidence="6">RanBP2-type domain-containing protein</fullName>
    </recommendedName>
</protein>
<sequence length="207" mass="23188">MVGKKRMRQSKEKEKEEHNSTGNNELTWECTACTFRNRFEAFKCDMCGTRKGTSTRKPRQDDVVEMQKTVHDLVVRQMEKDKTTIYSRKRDRSMMLAASATPGTNQAPSVKQPPNNVDSPSTSRQSPDAESISGGSVTRSTNSSKRSARWIPIPDELIFRTSPKKITVEANGVWATITEFRRKPASSSRVSVPIPGDLRPVSSNLVI</sequence>
<dbReference type="GO" id="GO:0008270">
    <property type="term" value="F:zinc ion binding"/>
    <property type="evidence" value="ECO:0007669"/>
    <property type="project" value="UniProtKB-KW"/>
</dbReference>
<dbReference type="Gene3D" id="4.10.1060.10">
    <property type="entry name" value="Zinc finger, RanBP2-type"/>
    <property type="match status" value="1"/>
</dbReference>
<evidence type="ECO:0000313" key="8">
    <source>
        <dbReference type="Proteomes" id="UP000835052"/>
    </source>
</evidence>
<evidence type="ECO:0000256" key="4">
    <source>
        <dbReference type="PROSITE-ProRule" id="PRU00322"/>
    </source>
</evidence>
<dbReference type="InterPro" id="IPR001876">
    <property type="entry name" value="Znf_RanBP2"/>
</dbReference>
<proteinExistence type="predicted"/>
<keyword evidence="1" id="KW-0479">Metal-binding</keyword>
<keyword evidence="2 4" id="KW-0863">Zinc-finger</keyword>
<evidence type="ECO:0000256" key="1">
    <source>
        <dbReference type="ARBA" id="ARBA00022723"/>
    </source>
</evidence>
<dbReference type="SUPFAM" id="SSF90209">
    <property type="entry name" value="Ran binding protein zinc finger-like"/>
    <property type="match status" value="1"/>
</dbReference>
<dbReference type="AlphaFoldDB" id="A0A8S1GW50"/>
<organism evidence="7 8">
    <name type="scientific">Caenorhabditis auriculariae</name>
    <dbReference type="NCBI Taxonomy" id="2777116"/>
    <lineage>
        <taxon>Eukaryota</taxon>
        <taxon>Metazoa</taxon>
        <taxon>Ecdysozoa</taxon>
        <taxon>Nematoda</taxon>
        <taxon>Chromadorea</taxon>
        <taxon>Rhabditida</taxon>
        <taxon>Rhabditina</taxon>
        <taxon>Rhabditomorpha</taxon>
        <taxon>Rhabditoidea</taxon>
        <taxon>Rhabditidae</taxon>
        <taxon>Peloderinae</taxon>
        <taxon>Caenorhabditis</taxon>
    </lineage>
</organism>
<feature type="region of interest" description="Disordered" evidence="5">
    <location>
        <begin position="1"/>
        <end position="23"/>
    </location>
</feature>
<dbReference type="OrthoDB" id="10063208at2759"/>
<feature type="compositionally biased region" description="Basic and acidic residues" evidence="5">
    <location>
        <begin position="9"/>
        <end position="19"/>
    </location>
</feature>
<keyword evidence="3" id="KW-0862">Zinc</keyword>
<gene>
    <name evidence="7" type="ORF">CAUJ_LOCUS3454</name>
</gene>
<dbReference type="InterPro" id="IPR036443">
    <property type="entry name" value="Znf_RanBP2_sf"/>
</dbReference>
<dbReference type="SMART" id="SM00547">
    <property type="entry name" value="ZnF_RBZ"/>
    <property type="match status" value="1"/>
</dbReference>
<name>A0A8S1GW50_9PELO</name>
<dbReference type="EMBL" id="CAJGYM010000006">
    <property type="protein sequence ID" value="CAD6187535.1"/>
    <property type="molecule type" value="Genomic_DNA"/>
</dbReference>
<dbReference type="PANTHER" id="PTHR12920:SF4">
    <property type="entry name" value="GEO03726P1"/>
    <property type="match status" value="1"/>
</dbReference>
<dbReference type="InterPro" id="IPR039958">
    <property type="entry name" value="RYBP/YAF2"/>
</dbReference>
<dbReference type="PANTHER" id="PTHR12920">
    <property type="entry name" value="RYBP AND YAF2-RELATED"/>
    <property type="match status" value="1"/>
</dbReference>
<evidence type="ECO:0000256" key="3">
    <source>
        <dbReference type="ARBA" id="ARBA00022833"/>
    </source>
</evidence>
<dbReference type="Pfam" id="PF00641">
    <property type="entry name" value="Zn_ribbon_RanBP"/>
    <property type="match status" value="1"/>
</dbReference>
<feature type="region of interest" description="Disordered" evidence="5">
    <location>
        <begin position="99"/>
        <end position="147"/>
    </location>
</feature>
<dbReference type="GO" id="GO:0045893">
    <property type="term" value="P:positive regulation of DNA-templated transcription"/>
    <property type="evidence" value="ECO:0007669"/>
    <property type="project" value="InterPro"/>
</dbReference>
<feature type="compositionally biased region" description="Polar residues" evidence="5">
    <location>
        <begin position="101"/>
        <end position="145"/>
    </location>
</feature>
<dbReference type="PROSITE" id="PS01358">
    <property type="entry name" value="ZF_RANBP2_1"/>
    <property type="match status" value="1"/>
</dbReference>
<keyword evidence="8" id="KW-1185">Reference proteome</keyword>